<dbReference type="InterPro" id="IPR023867">
    <property type="entry name" value="Sulphatase_maturase_rSAM"/>
</dbReference>
<dbReference type="SFLD" id="SFLDG01386">
    <property type="entry name" value="main_SPASM_domain-containing"/>
    <property type="match status" value="1"/>
</dbReference>
<keyword evidence="5" id="KW-0411">Iron-sulfur</keyword>
<dbReference type="NCBIfam" id="NF010321">
    <property type="entry name" value="PRK13758.1"/>
    <property type="match status" value="1"/>
</dbReference>
<evidence type="ECO:0000256" key="2">
    <source>
        <dbReference type="ARBA" id="ARBA00022691"/>
    </source>
</evidence>
<protein>
    <submittedName>
        <fullName evidence="8">Anaerobic sulfatase maturase</fullName>
    </submittedName>
</protein>
<dbReference type="Pfam" id="PF04055">
    <property type="entry name" value="Radical_SAM"/>
    <property type="match status" value="1"/>
</dbReference>
<dbReference type="Proteomes" id="UP000822142">
    <property type="component" value="Unassembled WGS sequence"/>
</dbReference>
<dbReference type="InterPro" id="IPR034485">
    <property type="entry name" value="Anaerobic_Cys-type_sulfatase-m"/>
</dbReference>
<comment type="similarity">
    <text evidence="6">Belongs to the radical SAM superfamily. Anaerobic sulfatase-maturating enzyme family.</text>
</comment>
<evidence type="ECO:0000256" key="1">
    <source>
        <dbReference type="ARBA" id="ARBA00001966"/>
    </source>
</evidence>
<dbReference type="NCBIfam" id="TIGR03942">
    <property type="entry name" value="sulfatase_rSAM"/>
    <property type="match status" value="1"/>
</dbReference>
<dbReference type="InterPro" id="IPR023885">
    <property type="entry name" value="4Fe4S-binding_SPASM_dom"/>
</dbReference>
<dbReference type="SUPFAM" id="SSF102114">
    <property type="entry name" value="Radical SAM enzymes"/>
    <property type="match status" value="1"/>
</dbReference>
<keyword evidence="2" id="KW-0949">S-adenosyl-L-methionine</keyword>
<dbReference type="EMBL" id="JAAITA010000006">
    <property type="protein sequence ID" value="NSJ85925.1"/>
    <property type="molecule type" value="Genomic_DNA"/>
</dbReference>
<dbReference type="Gene3D" id="3.20.20.70">
    <property type="entry name" value="Aldolase class I"/>
    <property type="match status" value="1"/>
</dbReference>
<evidence type="ECO:0000313" key="8">
    <source>
        <dbReference type="EMBL" id="NSJ85925.1"/>
    </source>
</evidence>
<sequence length="364" mass="42396">MKHVQLMMKPASSNCNLRCAYCFYEDECKNREIPSYGIMKEAVLETVVRKALEAAEESCTFGFQGGEPTLAGLEFFEKFIAFTKKYKKPETKLYFCLQTNGTLLDEKWTEFLRENHFLVGISLDGTKEIHDRNRQDAGGKGTFQKILKNAKNLQKNHVEVNILCVLTKQSARKITSVYQYLKKEGFYYQQYIPCLDPLGEKEGQNPWSLTPEIYGEALKSLFDLWFEDVRKGTMVSIREFDNWLSMLKGFPPEACSQTGRCSMQNIIEADGGVYPCDFYVLDNCRIANVQDEKFRFFQGIFPEMEFFSQGRKRGEECTACRWYPLCRGGCRRNYTEENKNYFCKSYQEFFAYAISRLEWLAARL</sequence>
<evidence type="ECO:0000256" key="3">
    <source>
        <dbReference type="ARBA" id="ARBA00022723"/>
    </source>
</evidence>
<keyword evidence="3" id="KW-0479">Metal-binding</keyword>
<dbReference type="PANTHER" id="PTHR43273">
    <property type="entry name" value="ANAEROBIC SULFATASE-MATURATING ENZYME HOMOLOG ASLB-RELATED"/>
    <property type="match status" value="1"/>
</dbReference>
<gene>
    <name evidence="8" type="ORF">G5A70_07010</name>
</gene>
<dbReference type="PANTHER" id="PTHR43273:SF3">
    <property type="entry name" value="ANAEROBIC SULFATASE-MATURATING ENZYME HOMOLOG ASLB-RELATED"/>
    <property type="match status" value="1"/>
</dbReference>
<dbReference type="NCBIfam" id="TIGR04085">
    <property type="entry name" value="rSAM_more_4Fe4S"/>
    <property type="match status" value="1"/>
</dbReference>
<dbReference type="SFLD" id="SFLDF00289">
    <property type="entry name" value="anaerobic_Cys-type_sulfatase-m"/>
    <property type="match status" value="1"/>
</dbReference>
<organism evidence="8 9">
    <name type="scientific">Blautia hansenii</name>
    <name type="common">Ruminococcus hansenii</name>
    <dbReference type="NCBI Taxonomy" id="1322"/>
    <lineage>
        <taxon>Bacteria</taxon>
        <taxon>Bacillati</taxon>
        <taxon>Bacillota</taxon>
        <taxon>Clostridia</taxon>
        <taxon>Lachnospirales</taxon>
        <taxon>Lachnospiraceae</taxon>
        <taxon>Blautia</taxon>
    </lineage>
</organism>
<dbReference type="InterPro" id="IPR013785">
    <property type="entry name" value="Aldolase_TIM"/>
</dbReference>
<dbReference type="InterPro" id="IPR007197">
    <property type="entry name" value="rSAM"/>
</dbReference>
<dbReference type="SFLD" id="SFLDG01384">
    <property type="entry name" value="thioether_bond_formation_requi"/>
    <property type="match status" value="1"/>
</dbReference>
<dbReference type="CDD" id="cd01335">
    <property type="entry name" value="Radical_SAM"/>
    <property type="match status" value="1"/>
</dbReference>
<evidence type="ECO:0000256" key="6">
    <source>
        <dbReference type="ARBA" id="ARBA00023601"/>
    </source>
</evidence>
<feature type="domain" description="Radical SAM core" evidence="7">
    <location>
        <begin position="1"/>
        <end position="227"/>
    </location>
</feature>
<name>A0ABX2IA19_BLAHA</name>
<evidence type="ECO:0000256" key="4">
    <source>
        <dbReference type="ARBA" id="ARBA00023004"/>
    </source>
</evidence>
<dbReference type="SFLD" id="SFLDG01072">
    <property type="entry name" value="dehydrogenase_like"/>
    <property type="match status" value="1"/>
</dbReference>
<dbReference type="PROSITE" id="PS51918">
    <property type="entry name" value="RADICAL_SAM"/>
    <property type="match status" value="1"/>
</dbReference>
<reference evidence="8 9" key="1">
    <citation type="journal article" date="2020" name="Cell Host Microbe">
        <title>Functional and Genomic Variation between Human-Derived Isolates of Lachnospiraceae Reveals Inter- and Intra-Species Diversity.</title>
        <authorList>
            <person name="Sorbara M.T."/>
            <person name="Littmann E.R."/>
            <person name="Fontana E."/>
            <person name="Moody T.U."/>
            <person name="Kohout C.E."/>
            <person name="Gjonbalaj M."/>
            <person name="Eaton V."/>
            <person name="Seok R."/>
            <person name="Leiner I.M."/>
            <person name="Pamer E.G."/>
        </authorList>
    </citation>
    <scope>NUCLEOTIDE SEQUENCE [LARGE SCALE GENOMIC DNA]</scope>
    <source>
        <strain evidence="8 9">MSK.15.26</strain>
    </source>
</reference>
<keyword evidence="9" id="KW-1185">Reference proteome</keyword>
<comment type="cofactor">
    <cofactor evidence="1">
        <name>[4Fe-4S] cluster</name>
        <dbReference type="ChEBI" id="CHEBI:49883"/>
    </cofactor>
</comment>
<dbReference type="SFLD" id="SFLDS00029">
    <property type="entry name" value="Radical_SAM"/>
    <property type="match status" value="1"/>
</dbReference>
<evidence type="ECO:0000313" key="9">
    <source>
        <dbReference type="Proteomes" id="UP000822142"/>
    </source>
</evidence>
<dbReference type="RefSeq" id="WP_173748952.1">
    <property type="nucleotide sequence ID" value="NZ_JAAITA010000006.1"/>
</dbReference>
<dbReference type="SFLD" id="SFLDG01067">
    <property type="entry name" value="SPASM/twitch_domain_containing"/>
    <property type="match status" value="1"/>
</dbReference>
<evidence type="ECO:0000259" key="7">
    <source>
        <dbReference type="PROSITE" id="PS51918"/>
    </source>
</evidence>
<proteinExistence type="inferred from homology"/>
<accession>A0ABX2IA19</accession>
<comment type="caution">
    <text evidence="8">The sequence shown here is derived from an EMBL/GenBank/DDBJ whole genome shotgun (WGS) entry which is preliminary data.</text>
</comment>
<keyword evidence="4" id="KW-0408">Iron</keyword>
<dbReference type="InterPro" id="IPR058240">
    <property type="entry name" value="rSAM_sf"/>
</dbReference>
<evidence type="ECO:0000256" key="5">
    <source>
        <dbReference type="ARBA" id="ARBA00023014"/>
    </source>
</evidence>